<reference evidence="8" key="1">
    <citation type="submission" date="2021-01" db="EMBL/GenBank/DDBJ databases">
        <authorList>
            <person name="Zahm M."/>
            <person name="Roques C."/>
            <person name="Cabau C."/>
            <person name="Klopp C."/>
            <person name="Donnadieu C."/>
            <person name="Jouanno E."/>
            <person name="Lampietro C."/>
            <person name="Louis A."/>
            <person name="Herpin A."/>
            <person name="Echchiki A."/>
            <person name="Berthelot C."/>
            <person name="Parey E."/>
            <person name="Roest-Crollius H."/>
            <person name="Braasch I."/>
            <person name="Postlethwait J."/>
            <person name="Bobe J."/>
            <person name="Montfort J."/>
            <person name="Bouchez O."/>
            <person name="Begum T."/>
            <person name="Mejri S."/>
            <person name="Adams A."/>
            <person name="Chen W.-J."/>
            <person name="Guiguen Y."/>
        </authorList>
    </citation>
    <scope>NUCLEOTIDE SEQUENCE</scope>
    <source>
        <tissue evidence="8">Blood</tissue>
    </source>
</reference>
<organism evidence="8 9">
    <name type="scientific">Albula goreensis</name>
    <dbReference type="NCBI Taxonomy" id="1534307"/>
    <lineage>
        <taxon>Eukaryota</taxon>
        <taxon>Metazoa</taxon>
        <taxon>Chordata</taxon>
        <taxon>Craniata</taxon>
        <taxon>Vertebrata</taxon>
        <taxon>Euteleostomi</taxon>
        <taxon>Actinopterygii</taxon>
        <taxon>Neopterygii</taxon>
        <taxon>Teleostei</taxon>
        <taxon>Albuliformes</taxon>
        <taxon>Albulidae</taxon>
        <taxon>Albula</taxon>
    </lineage>
</organism>
<feature type="chain" id="PRO_5035913445" description="EF-hand domain-containing protein" evidence="6">
    <location>
        <begin position="33"/>
        <end position="303"/>
    </location>
</feature>
<dbReference type="Proteomes" id="UP000829720">
    <property type="component" value="Unassembled WGS sequence"/>
</dbReference>
<feature type="region of interest" description="Disordered" evidence="5">
    <location>
        <begin position="35"/>
        <end position="58"/>
    </location>
</feature>
<proteinExistence type="predicted"/>
<dbReference type="InterPro" id="IPR011992">
    <property type="entry name" value="EF-hand-dom_pair"/>
</dbReference>
<evidence type="ECO:0000259" key="7">
    <source>
        <dbReference type="PROSITE" id="PS50222"/>
    </source>
</evidence>
<dbReference type="EMBL" id="JAERUA010000009">
    <property type="protein sequence ID" value="KAI1895685.1"/>
    <property type="molecule type" value="Genomic_DNA"/>
</dbReference>
<evidence type="ECO:0000256" key="1">
    <source>
        <dbReference type="ARBA" id="ARBA00022723"/>
    </source>
</evidence>
<dbReference type="PROSITE" id="PS50222">
    <property type="entry name" value="EF_HAND_2"/>
    <property type="match status" value="1"/>
</dbReference>
<protein>
    <recommendedName>
        <fullName evidence="7">EF-hand domain-containing protein</fullName>
    </recommendedName>
</protein>
<evidence type="ECO:0000313" key="9">
    <source>
        <dbReference type="Proteomes" id="UP000829720"/>
    </source>
</evidence>
<evidence type="ECO:0000256" key="5">
    <source>
        <dbReference type="SAM" id="MobiDB-lite"/>
    </source>
</evidence>
<name>A0A8T3DN68_9TELE</name>
<sequence>MRDLPSQMQSFGPMDVIIGCVLSLLLSHQCLSAPQVPGSPRSESAEGSPALTLANPFGSSDEERRLLQTYISGHLKDNQGSPDLTTWEQEIFYLFSLHDYDRSGQMDGLELMKLLSDFLSHHSLGQQSADSVVSMVDTLLQTQDLNQDGMLDPSELLALPAERHTVKPQWNPHTMPATSSRRKTRIKTRTSVYKRIMVKSHHINRTKIKNCNSKRTTYLNLKSKMQYNRSSIMHLCIKDNLRCERTHRVESNASDGLEHRLVRGGICHRERICRRCCSLPHSTLRAQQGKAIYRHCLGNTAAL</sequence>
<evidence type="ECO:0000256" key="3">
    <source>
        <dbReference type="ARBA" id="ARBA00022737"/>
    </source>
</evidence>
<evidence type="ECO:0000256" key="6">
    <source>
        <dbReference type="SAM" id="SignalP"/>
    </source>
</evidence>
<dbReference type="PANTHER" id="PTHR23104:SF15">
    <property type="entry name" value="CELL GROWTH REGULATOR WITH EF HAND DOMAIN PROTEIN 1"/>
    <property type="match status" value="1"/>
</dbReference>
<dbReference type="SUPFAM" id="SSF47473">
    <property type="entry name" value="EF-hand"/>
    <property type="match status" value="1"/>
</dbReference>
<dbReference type="Gene3D" id="1.10.238.10">
    <property type="entry name" value="EF-hand"/>
    <property type="match status" value="1"/>
</dbReference>
<dbReference type="PROSITE" id="PS00018">
    <property type="entry name" value="EF_HAND_1"/>
    <property type="match status" value="2"/>
</dbReference>
<evidence type="ECO:0000256" key="2">
    <source>
        <dbReference type="ARBA" id="ARBA00022729"/>
    </source>
</evidence>
<keyword evidence="1" id="KW-0479">Metal-binding</keyword>
<keyword evidence="3" id="KW-0677">Repeat</keyword>
<accession>A0A8T3DN68</accession>
<dbReference type="InterPro" id="IPR052110">
    <property type="entry name" value="MCFD2-like"/>
</dbReference>
<dbReference type="InterPro" id="IPR018247">
    <property type="entry name" value="EF_Hand_1_Ca_BS"/>
</dbReference>
<evidence type="ECO:0000313" key="8">
    <source>
        <dbReference type="EMBL" id="KAI1895685.1"/>
    </source>
</evidence>
<gene>
    <name evidence="8" type="ORF">AGOR_G00108770</name>
</gene>
<dbReference type="OrthoDB" id="289247at2759"/>
<dbReference type="InterPro" id="IPR002048">
    <property type="entry name" value="EF_hand_dom"/>
</dbReference>
<dbReference type="PANTHER" id="PTHR23104">
    <property type="entry name" value="MULTIPLE COAGULATION FACTOR DEFICIENCY PROTEIN 2 NEURAL STEM CELL DERIVED NEURONAL SURVIVAL PROTEIN"/>
    <property type="match status" value="1"/>
</dbReference>
<evidence type="ECO:0000256" key="4">
    <source>
        <dbReference type="ARBA" id="ARBA00022837"/>
    </source>
</evidence>
<dbReference type="AlphaFoldDB" id="A0A8T3DN68"/>
<keyword evidence="4" id="KW-0106">Calcium</keyword>
<feature type="signal peptide" evidence="6">
    <location>
        <begin position="1"/>
        <end position="32"/>
    </location>
</feature>
<keyword evidence="2 6" id="KW-0732">Signal</keyword>
<dbReference type="GO" id="GO:0005509">
    <property type="term" value="F:calcium ion binding"/>
    <property type="evidence" value="ECO:0007669"/>
    <property type="project" value="InterPro"/>
</dbReference>
<keyword evidence="9" id="KW-1185">Reference proteome</keyword>
<feature type="region of interest" description="Disordered" evidence="5">
    <location>
        <begin position="167"/>
        <end position="186"/>
    </location>
</feature>
<comment type="caution">
    <text evidence="8">The sequence shown here is derived from an EMBL/GenBank/DDBJ whole genome shotgun (WGS) entry which is preliminary data.</text>
</comment>
<feature type="domain" description="EF-hand" evidence="7">
    <location>
        <begin position="86"/>
        <end position="121"/>
    </location>
</feature>